<dbReference type="RefSeq" id="XP_040706113.1">
    <property type="nucleotide sequence ID" value="XM_040850249.1"/>
</dbReference>
<dbReference type="AlphaFoldDB" id="A0A1L9TS88"/>
<keyword evidence="2" id="KW-1185">Reference proteome</keyword>
<protein>
    <submittedName>
        <fullName evidence="1">Uncharacterized protein</fullName>
    </submittedName>
</protein>
<dbReference type="EMBL" id="KV878583">
    <property type="protein sequence ID" value="OJJ62307.1"/>
    <property type="molecule type" value="Genomic_DNA"/>
</dbReference>
<dbReference type="VEuPathDB" id="FungiDB:ASPSYDRAFT_637285"/>
<dbReference type="GeneID" id="63766322"/>
<gene>
    <name evidence="1" type="ORF">ASPSYDRAFT_637285</name>
</gene>
<dbReference type="STRING" id="1036612.A0A1L9TS88"/>
<accession>A0A1L9TS88</accession>
<evidence type="ECO:0000313" key="1">
    <source>
        <dbReference type="EMBL" id="OJJ62307.1"/>
    </source>
</evidence>
<evidence type="ECO:0000313" key="2">
    <source>
        <dbReference type="Proteomes" id="UP000184356"/>
    </source>
</evidence>
<sequence length="386" mass="44196">MVYFDGFPVELIVQQLQESDFVGIKSLREVHSRVDDIVKENAAHIFRGLRNSHPVLVTDQCRNLFRRIALINHQSVLCHNIDEYISLLSIQTSTDLLLKNNPELSTYMFDLGAQIQRLACACLTTLHDKLDTALYPASDSTLAGEEELYGAAYSFSWVEEYRVYRALWYMCYHSDLHDALDRWNWPSESISRLNESIIMLHIKGFIIYEIRQVKWALKKLGLRCVAEPRWFRTKKGPLPLFPTITSFSAITPFSCAEYPVWPCPTLPAESDGNDIWGRSFHASQAQSQALRCLWLCSIAVLNYATYFAVPHISTMRLFQSLGLFIWDDRRMFTLGLVRLVPIGPRPGTLTPARRLHGPAIPSSWTRLYRRILGLSGRHPNATLPPP</sequence>
<proteinExistence type="predicted"/>
<dbReference type="OrthoDB" id="4358152at2759"/>
<organism evidence="1 2">
    <name type="scientific">Aspergillus sydowii CBS 593.65</name>
    <dbReference type="NCBI Taxonomy" id="1036612"/>
    <lineage>
        <taxon>Eukaryota</taxon>
        <taxon>Fungi</taxon>
        <taxon>Dikarya</taxon>
        <taxon>Ascomycota</taxon>
        <taxon>Pezizomycotina</taxon>
        <taxon>Eurotiomycetes</taxon>
        <taxon>Eurotiomycetidae</taxon>
        <taxon>Eurotiales</taxon>
        <taxon>Aspergillaceae</taxon>
        <taxon>Aspergillus</taxon>
        <taxon>Aspergillus subgen. Nidulantes</taxon>
    </lineage>
</organism>
<dbReference type="Proteomes" id="UP000184356">
    <property type="component" value="Unassembled WGS sequence"/>
</dbReference>
<name>A0A1L9TS88_9EURO</name>
<reference evidence="2" key="1">
    <citation type="journal article" date="2017" name="Genome Biol.">
        <title>Comparative genomics reveals high biological diversity and specific adaptations in the industrially and medically important fungal genus Aspergillus.</title>
        <authorList>
            <person name="de Vries R.P."/>
            <person name="Riley R."/>
            <person name="Wiebenga A."/>
            <person name="Aguilar-Osorio G."/>
            <person name="Amillis S."/>
            <person name="Uchima C.A."/>
            <person name="Anderluh G."/>
            <person name="Asadollahi M."/>
            <person name="Askin M."/>
            <person name="Barry K."/>
            <person name="Battaglia E."/>
            <person name="Bayram O."/>
            <person name="Benocci T."/>
            <person name="Braus-Stromeyer S.A."/>
            <person name="Caldana C."/>
            <person name="Canovas D."/>
            <person name="Cerqueira G.C."/>
            <person name="Chen F."/>
            <person name="Chen W."/>
            <person name="Choi C."/>
            <person name="Clum A."/>
            <person name="Dos Santos R.A."/>
            <person name="Damasio A.R."/>
            <person name="Diallinas G."/>
            <person name="Emri T."/>
            <person name="Fekete E."/>
            <person name="Flipphi M."/>
            <person name="Freyberg S."/>
            <person name="Gallo A."/>
            <person name="Gournas C."/>
            <person name="Habgood R."/>
            <person name="Hainaut M."/>
            <person name="Harispe M.L."/>
            <person name="Henrissat B."/>
            <person name="Hilden K.S."/>
            <person name="Hope R."/>
            <person name="Hossain A."/>
            <person name="Karabika E."/>
            <person name="Karaffa L."/>
            <person name="Karanyi Z."/>
            <person name="Krasevec N."/>
            <person name="Kuo A."/>
            <person name="Kusch H."/>
            <person name="LaButti K."/>
            <person name="Lagendijk E.L."/>
            <person name="Lapidus A."/>
            <person name="Levasseur A."/>
            <person name="Lindquist E."/>
            <person name="Lipzen A."/>
            <person name="Logrieco A.F."/>
            <person name="MacCabe A."/>
            <person name="Maekelae M.R."/>
            <person name="Malavazi I."/>
            <person name="Melin P."/>
            <person name="Meyer V."/>
            <person name="Mielnichuk N."/>
            <person name="Miskei M."/>
            <person name="Molnar A.P."/>
            <person name="Mule G."/>
            <person name="Ngan C.Y."/>
            <person name="Orejas M."/>
            <person name="Orosz E."/>
            <person name="Ouedraogo J.P."/>
            <person name="Overkamp K.M."/>
            <person name="Park H.-S."/>
            <person name="Perrone G."/>
            <person name="Piumi F."/>
            <person name="Punt P.J."/>
            <person name="Ram A.F."/>
            <person name="Ramon A."/>
            <person name="Rauscher S."/>
            <person name="Record E."/>
            <person name="Riano-Pachon D.M."/>
            <person name="Robert V."/>
            <person name="Roehrig J."/>
            <person name="Ruller R."/>
            <person name="Salamov A."/>
            <person name="Salih N.S."/>
            <person name="Samson R.A."/>
            <person name="Sandor E."/>
            <person name="Sanguinetti M."/>
            <person name="Schuetze T."/>
            <person name="Sepcic K."/>
            <person name="Shelest E."/>
            <person name="Sherlock G."/>
            <person name="Sophianopoulou V."/>
            <person name="Squina F.M."/>
            <person name="Sun H."/>
            <person name="Susca A."/>
            <person name="Todd R.B."/>
            <person name="Tsang A."/>
            <person name="Unkles S.E."/>
            <person name="van de Wiele N."/>
            <person name="van Rossen-Uffink D."/>
            <person name="Oliveira J.V."/>
            <person name="Vesth T.C."/>
            <person name="Visser J."/>
            <person name="Yu J.-H."/>
            <person name="Zhou M."/>
            <person name="Andersen M.R."/>
            <person name="Archer D.B."/>
            <person name="Baker S.E."/>
            <person name="Benoit I."/>
            <person name="Brakhage A.A."/>
            <person name="Braus G.H."/>
            <person name="Fischer R."/>
            <person name="Frisvad J.C."/>
            <person name="Goldman G.H."/>
            <person name="Houbraken J."/>
            <person name="Oakley B."/>
            <person name="Pocsi I."/>
            <person name="Scazzocchio C."/>
            <person name="Seiboth B."/>
            <person name="vanKuyk P.A."/>
            <person name="Wortman J."/>
            <person name="Dyer P.S."/>
            <person name="Grigoriev I.V."/>
        </authorList>
    </citation>
    <scope>NUCLEOTIDE SEQUENCE [LARGE SCALE GENOMIC DNA]</scope>
    <source>
        <strain evidence="2">CBS 593.65</strain>
    </source>
</reference>